<dbReference type="Gene3D" id="1.10.10.2830">
    <property type="match status" value="1"/>
</dbReference>
<dbReference type="AlphaFoldDB" id="A0A5Q6PET4"/>
<dbReference type="PANTHER" id="PTHR33375:SF1">
    <property type="entry name" value="CHROMOSOME-PARTITIONING PROTEIN PARB-RELATED"/>
    <property type="match status" value="1"/>
</dbReference>
<evidence type="ECO:0000313" key="3">
    <source>
        <dbReference type="EMBL" id="KAA1253382.1"/>
    </source>
</evidence>
<evidence type="ECO:0000256" key="1">
    <source>
        <dbReference type="SAM" id="Coils"/>
    </source>
</evidence>
<sequence length="323" mass="35509">MTSEIAISSNKSLRGLSGDKEVAVKRVNAYNADPKLLWIEQGFNVRDICDEHVENFVASYSNGKYVPAIEVVPVTVNDELRLKIIEGHHRTLAIFRAIERGIDIKNVSVIEVQGNEVDHIARMIKSAEGRKLTALELAAAYKRMMGLGLTQTQVAEELMTTSAQVSNYLLLLKAPEELKEMIKSGTIAASNAVGLIRDFGADMALEAAKEEHRAKEVQKEAKAKGVEISKSDATPKTKKLKLKAKKVNSMSDIVSSLAGQIQVDELEKNEEVTIKLNSETAKVLLSLSSEISELNEHNAKVDELLKNLAIESKKKKSSDAEDE</sequence>
<dbReference type="InterPro" id="IPR041468">
    <property type="entry name" value="HTH_ParB/Spo0J"/>
</dbReference>
<dbReference type="GO" id="GO:0005694">
    <property type="term" value="C:chromosome"/>
    <property type="evidence" value="ECO:0007669"/>
    <property type="project" value="TreeGrafter"/>
</dbReference>
<dbReference type="PANTHER" id="PTHR33375">
    <property type="entry name" value="CHROMOSOME-PARTITIONING PROTEIN PARB-RELATED"/>
    <property type="match status" value="1"/>
</dbReference>
<dbReference type="InterPro" id="IPR050336">
    <property type="entry name" value="Chromosome_partition/occlusion"/>
</dbReference>
<evidence type="ECO:0000259" key="2">
    <source>
        <dbReference type="Pfam" id="PF17762"/>
    </source>
</evidence>
<keyword evidence="1" id="KW-0175">Coiled coil</keyword>
<reference evidence="3 4" key="1">
    <citation type="submission" date="2019-09" db="EMBL/GenBank/DDBJ databases">
        <authorList>
            <person name="Kritzky A."/>
            <person name="Schelkanova E.Y."/>
            <person name="Alkhova Z.V."/>
            <person name="Smirnova N.I."/>
        </authorList>
    </citation>
    <scope>NUCLEOTIDE SEQUENCE [LARGE SCALE GENOMIC DNA]</scope>
    <source>
        <strain evidence="3 4">M1526</strain>
    </source>
</reference>
<dbReference type="GO" id="GO:0007059">
    <property type="term" value="P:chromosome segregation"/>
    <property type="evidence" value="ECO:0007669"/>
    <property type="project" value="TreeGrafter"/>
</dbReference>
<dbReference type="Proteomes" id="UP000323225">
    <property type="component" value="Unassembled WGS sequence"/>
</dbReference>
<protein>
    <recommendedName>
        <fullName evidence="2">ParB/Spo0J HTH domain-containing protein</fullName>
    </recommendedName>
</protein>
<dbReference type="SUPFAM" id="SSF109709">
    <property type="entry name" value="KorB DNA-binding domain-like"/>
    <property type="match status" value="1"/>
</dbReference>
<feature type="domain" description="ParB/Spo0J HTH" evidence="2">
    <location>
        <begin position="131"/>
        <end position="196"/>
    </location>
</feature>
<comment type="caution">
    <text evidence="3">The sequence shown here is derived from an EMBL/GenBank/DDBJ whole genome shotgun (WGS) entry which is preliminary data.</text>
</comment>
<organism evidence="3 4">
    <name type="scientific">Vibrio cholerae</name>
    <dbReference type="NCBI Taxonomy" id="666"/>
    <lineage>
        <taxon>Bacteria</taxon>
        <taxon>Pseudomonadati</taxon>
        <taxon>Pseudomonadota</taxon>
        <taxon>Gammaproteobacteria</taxon>
        <taxon>Vibrionales</taxon>
        <taxon>Vibrionaceae</taxon>
        <taxon>Vibrio</taxon>
    </lineage>
</organism>
<name>A0A5Q6PET4_VIBCL</name>
<evidence type="ECO:0000313" key="4">
    <source>
        <dbReference type="Proteomes" id="UP000323225"/>
    </source>
</evidence>
<proteinExistence type="predicted"/>
<gene>
    <name evidence="3" type="ORF">F0M16_17775</name>
</gene>
<dbReference type="Pfam" id="PF17762">
    <property type="entry name" value="HTH_ParB"/>
    <property type="match status" value="1"/>
</dbReference>
<dbReference type="EMBL" id="VUAA01000022">
    <property type="protein sequence ID" value="KAA1253382.1"/>
    <property type="molecule type" value="Genomic_DNA"/>
</dbReference>
<feature type="coiled-coil region" evidence="1">
    <location>
        <begin position="287"/>
        <end position="314"/>
    </location>
</feature>
<accession>A0A5Q6PET4</accession>